<dbReference type="PROSITE" id="PS01124">
    <property type="entry name" value="HTH_ARAC_FAMILY_2"/>
    <property type="match status" value="1"/>
</dbReference>
<comment type="caution">
    <text evidence="5">The sequence shown here is derived from an EMBL/GenBank/DDBJ whole genome shotgun (WGS) entry which is preliminary data.</text>
</comment>
<accession>A0ABV7L8E0</accession>
<dbReference type="Pfam" id="PF12833">
    <property type="entry name" value="HTH_18"/>
    <property type="match status" value="1"/>
</dbReference>
<dbReference type="InterPro" id="IPR009057">
    <property type="entry name" value="Homeodomain-like_sf"/>
</dbReference>
<evidence type="ECO:0000313" key="6">
    <source>
        <dbReference type="Proteomes" id="UP001595528"/>
    </source>
</evidence>
<dbReference type="PANTHER" id="PTHR46796:SF15">
    <property type="entry name" value="BLL1074 PROTEIN"/>
    <property type="match status" value="1"/>
</dbReference>
<dbReference type="SMART" id="SM00342">
    <property type="entry name" value="HTH_ARAC"/>
    <property type="match status" value="1"/>
</dbReference>
<dbReference type="SUPFAM" id="SSF46689">
    <property type="entry name" value="Homeodomain-like"/>
    <property type="match status" value="1"/>
</dbReference>
<keyword evidence="2" id="KW-0238">DNA-binding</keyword>
<sequence>MTATILRQDSETGGWEAVLGSPDPRLAGIVAGNYHGWTETAAAPVLRREVPKAAVPLILNFGPAFQVTSPADRGLAETAPALHPYRSFLAGMTALPALTLAETYSHCLQVNLTPLGAYRVLGLGMHVLTDRVVELADILGPEADLLVEELAGANGWARRFRLLDAALLARMDGHRPPTADIAHALARLERSGGSLPIGALAAELDISRRRLIDRFHEQVGLTPKALARILRFNHAVGRLTLPGAAPDLADIALACGYYDQAHFNREFRALAGVTPRTFLAEGGTIHELGAFGELAE</sequence>
<dbReference type="Gene3D" id="1.10.10.60">
    <property type="entry name" value="Homeodomain-like"/>
    <property type="match status" value="1"/>
</dbReference>
<keyword evidence="3" id="KW-0804">Transcription</keyword>
<evidence type="ECO:0000256" key="3">
    <source>
        <dbReference type="ARBA" id="ARBA00023163"/>
    </source>
</evidence>
<reference evidence="6" key="1">
    <citation type="journal article" date="2019" name="Int. J. Syst. Evol. Microbiol.">
        <title>The Global Catalogue of Microorganisms (GCM) 10K type strain sequencing project: providing services to taxonomists for standard genome sequencing and annotation.</title>
        <authorList>
            <consortium name="The Broad Institute Genomics Platform"/>
            <consortium name="The Broad Institute Genome Sequencing Center for Infectious Disease"/>
            <person name="Wu L."/>
            <person name="Ma J."/>
        </authorList>
    </citation>
    <scope>NUCLEOTIDE SEQUENCE [LARGE SCALE GENOMIC DNA]</scope>
    <source>
        <strain evidence="6">KCTC 42964</strain>
    </source>
</reference>
<dbReference type="PANTHER" id="PTHR46796">
    <property type="entry name" value="HTH-TYPE TRANSCRIPTIONAL ACTIVATOR RHAS-RELATED"/>
    <property type="match status" value="1"/>
</dbReference>
<proteinExistence type="predicted"/>
<dbReference type="EMBL" id="JBHRTR010000048">
    <property type="protein sequence ID" value="MFC3230676.1"/>
    <property type="molecule type" value="Genomic_DNA"/>
</dbReference>
<protein>
    <submittedName>
        <fullName evidence="5">Helix-turn-helix domain-containing protein</fullName>
    </submittedName>
</protein>
<name>A0ABV7L8E0_9PROT</name>
<dbReference type="RefSeq" id="WP_379906069.1">
    <property type="nucleotide sequence ID" value="NZ_JBHRTR010000048.1"/>
</dbReference>
<evidence type="ECO:0000256" key="1">
    <source>
        <dbReference type="ARBA" id="ARBA00023015"/>
    </source>
</evidence>
<gene>
    <name evidence="5" type="ORF">ACFOGJ_25735</name>
</gene>
<dbReference type="Proteomes" id="UP001595528">
    <property type="component" value="Unassembled WGS sequence"/>
</dbReference>
<feature type="domain" description="HTH araC/xylS-type" evidence="4">
    <location>
        <begin position="188"/>
        <end position="281"/>
    </location>
</feature>
<dbReference type="InterPro" id="IPR050204">
    <property type="entry name" value="AraC_XylS_family_regulators"/>
</dbReference>
<evidence type="ECO:0000259" key="4">
    <source>
        <dbReference type="PROSITE" id="PS01124"/>
    </source>
</evidence>
<keyword evidence="6" id="KW-1185">Reference proteome</keyword>
<dbReference type="InterPro" id="IPR018060">
    <property type="entry name" value="HTH_AraC"/>
</dbReference>
<keyword evidence="1" id="KW-0805">Transcription regulation</keyword>
<evidence type="ECO:0000313" key="5">
    <source>
        <dbReference type="EMBL" id="MFC3230676.1"/>
    </source>
</evidence>
<evidence type="ECO:0000256" key="2">
    <source>
        <dbReference type="ARBA" id="ARBA00023125"/>
    </source>
</evidence>
<organism evidence="5 6">
    <name type="scientific">Marinibaculum pumilum</name>
    <dbReference type="NCBI Taxonomy" id="1766165"/>
    <lineage>
        <taxon>Bacteria</taxon>
        <taxon>Pseudomonadati</taxon>
        <taxon>Pseudomonadota</taxon>
        <taxon>Alphaproteobacteria</taxon>
        <taxon>Rhodospirillales</taxon>
        <taxon>Rhodospirillaceae</taxon>
        <taxon>Marinibaculum</taxon>
    </lineage>
</organism>